<dbReference type="Pfam" id="PF00075">
    <property type="entry name" value="RNase_H"/>
    <property type="match status" value="1"/>
</dbReference>
<dbReference type="Pfam" id="PF01693">
    <property type="entry name" value="Cauli_VI"/>
    <property type="match status" value="1"/>
</dbReference>
<feature type="domain" description="RNase H type-1" evidence="11">
    <location>
        <begin position="142"/>
        <end position="249"/>
    </location>
</feature>
<evidence type="ECO:0000313" key="13">
    <source>
        <dbReference type="Proteomes" id="UP000623467"/>
    </source>
</evidence>
<keyword evidence="8" id="KW-0378">Hydrolase</keyword>
<dbReference type="AlphaFoldDB" id="A0A8H6XBH7"/>
<protein>
    <recommendedName>
        <fullName evidence="4">ribonuclease H</fullName>
        <ecNumber evidence="4">3.1.26.4</ecNumber>
    </recommendedName>
</protein>
<dbReference type="InterPro" id="IPR036397">
    <property type="entry name" value="RNaseH_sf"/>
</dbReference>
<dbReference type="GO" id="GO:0046872">
    <property type="term" value="F:metal ion binding"/>
    <property type="evidence" value="ECO:0007669"/>
    <property type="project" value="UniProtKB-KW"/>
</dbReference>
<evidence type="ECO:0000259" key="11">
    <source>
        <dbReference type="PROSITE" id="PS50879"/>
    </source>
</evidence>
<dbReference type="InterPro" id="IPR012337">
    <property type="entry name" value="RNaseH-like_sf"/>
</dbReference>
<dbReference type="GO" id="GO:0043137">
    <property type="term" value="P:DNA replication, removal of RNA primer"/>
    <property type="evidence" value="ECO:0007669"/>
    <property type="project" value="TreeGrafter"/>
</dbReference>
<gene>
    <name evidence="12" type="ORF">MSAN_02230000</name>
</gene>
<dbReference type="SUPFAM" id="SSF55658">
    <property type="entry name" value="L9 N-domain-like"/>
    <property type="match status" value="1"/>
</dbReference>
<evidence type="ECO:0000256" key="3">
    <source>
        <dbReference type="ARBA" id="ARBA00005300"/>
    </source>
</evidence>
<evidence type="ECO:0000256" key="1">
    <source>
        <dbReference type="ARBA" id="ARBA00000077"/>
    </source>
</evidence>
<dbReference type="Gene3D" id="3.40.970.10">
    <property type="entry name" value="Ribonuclease H1, N-terminal domain"/>
    <property type="match status" value="1"/>
</dbReference>
<evidence type="ECO:0000313" key="12">
    <source>
        <dbReference type="EMBL" id="KAF7337567.1"/>
    </source>
</evidence>
<keyword evidence="5" id="KW-0540">Nuclease</keyword>
<dbReference type="InterPro" id="IPR037056">
    <property type="entry name" value="RNase_H1_N_sf"/>
</dbReference>
<dbReference type="InterPro" id="IPR009027">
    <property type="entry name" value="Ribosomal_bL9/RNase_H1_N"/>
</dbReference>
<comment type="similarity">
    <text evidence="3">Belongs to the RNase H family.</text>
</comment>
<keyword evidence="9" id="KW-0460">Magnesium</keyword>
<evidence type="ECO:0000256" key="5">
    <source>
        <dbReference type="ARBA" id="ARBA00022722"/>
    </source>
</evidence>
<evidence type="ECO:0000256" key="10">
    <source>
        <dbReference type="SAM" id="MobiDB-lite"/>
    </source>
</evidence>
<comment type="catalytic activity">
    <reaction evidence="1">
        <text>Endonucleolytic cleavage to 5'-phosphomonoester.</text>
        <dbReference type="EC" id="3.1.26.4"/>
    </reaction>
</comment>
<name>A0A8H6XBH7_9AGAR</name>
<dbReference type="Gene3D" id="3.30.420.10">
    <property type="entry name" value="Ribonuclease H-like superfamily/Ribonuclease H"/>
    <property type="match status" value="1"/>
</dbReference>
<dbReference type="EMBL" id="JACAZH010000033">
    <property type="protein sequence ID" value="KAF7337567.1"/>
    <property type="molecule type" value="Genomic_DNA"/>
</dbReference>
<dbReference type="GO" id="GO:0004523">
    <property type="term" value="F:RNA-DNA hybrid ribonuclease activity"/>
    <property type="evidence" value="ECO:0007669"/>
    <property type="project" value="UniProtKB-EC"/>
</dbReference>
<keyword evidence="7" id="KW-0255">Endonuclease</keyword>
<dbReference type="Proteomes" id="UP000623467">
    <property type="component" value="Unassembled WGS sequence"/>
</dbReference>
<comment type="cofactor">
    <cofactor evidence="2">
        <name>Mg(2+)</name>
        <dbReference type="ChEBI" id="CHEBI:18420"/>
    </cofactor>
</comment>
<comment type="caution">
    <text evidence="12">The sequence shown here is derived from an EMBL/GenBank/DDBJ whole genome shotgun (WGS) entry which is preliminary data.</text>
</comment>
<dbReference type="InterPro" id="IPR011320">
    <property type="entry name" value="RNase_H1_N"/>
</dbReference>
<dbReference type="PANTHER" id="PTHR10642">
    <property type="entry name" value="RIBONUCLEASE H1"/>
    <property type="match status" value="1"/>
</dbReference>
<dbReference type="InterPro" id="IPR050092">
    <property type="entry name" value="RNase_H"/>
</dbReference>
<organism evidence="12 13">
    <name type="scientific">Mycena sanguinolenta</name>
    <dbReference type="NCBI Taxonomy" id="230812"/>
    <lineage>
        <taxon>Eukaryota</taxon>
        <taxon>Fungi</taxon>
        <taxon>Dikarya</taxon>
        <taxon>Basidiomycota</taxon>
        <taxon>Agaricomycotina</taxon>
        <taxon>Agaricomycetes</taxon>
        <taxon>Agaricomycetidae</taxon>
        <taxon>Agaricales</taxon>
        <taxon>Marasmiineae</taxon>
        <taxon>Mycenaceae</taxon>
        <taxon>Mycena</taxon>
    </lineage>
</organism>
<evidence type="ECO:0000256" key="8">
    <source>
        <dbReference type="ARBA" id="ARBA00022801"/>
    </source>
</evidence>
<dbReference type="CDD" id="cd09280">
    <property type="entry name" value="RNase_HI_eukaryote_like"/>
    <property type="match status" value="1"/>
</dbReference>
<evidence type="ECO:0000256" key="9">
    <source>
        <dbReference type="ARBA" id="ARBA00022842"/>
    </source>
</evidence>
<dbReference type="SUPFAM" id="SSF53098">
    <property type="entry name" value="Ribonuclease H-like"/>
    <property type="match status" value="1"/>
</dbReference>
<evidence type="ECO:0000256" key="6">
    <source>
        <dbReference type="ARBA" id="ARBA00022723"/>
    </source>
</evidence>
<evidence type="ECO:0000256" key="4">
    <source>
        <dbReference type="ARBA" id="ARBA00012180"/>
    </source>
</evidence>
<evidence type="ECO:0000256" key="7">
    <source>
        <dbReference type="ARBA" id="ARBA00022759"/>
    </source>
</evidence>
<feature type="compositionally biased region" description="Polar residues" evidence="10">
    <location>
        <begin position="115"/>
        <end position="125"/>
    </location>
</feature>
<dbReference type="GO" id="GO:0003676">
    <property type="term" value="F:nucleic acid binding"/>
    <property type="evidence" value="ECO:0007669"/>
    <property type="project" value="InterPro"/>
</dbReference>
<reference evidence="12" key="1">
    <citation type="submission" date="2020-05" db="EMBL/GenBank/DDBJ databases">
        <title>Mycena genomes resolve the evolution of fungal bioluminescence.</title>
        <authorList>
            <person name="Tsai I.J."/>
        </authorList>
    </citation>
    <scope>NUCLEOTIDE SEQUENCE</scope>
    <source>
        <strain evidence="12">160909Yilan</strain>
    </source>
</reference>
<dbReference type="PROSITE" id="PS50879">
    <property type="entry name" value="RNASE_H_1"/>
    <property type="match status" value="1"/>
</dbReference>
<dbReference type="PANTHER" id="PTHR10642:SF26">
    <property type="entry name" value="RIBONUCLEASE H1"/>
    <property type="match status" value="1"/>
</dbReference>
<keyword evidence="6" id="KW-0479">Metal-binding</keyword>
<dbReference type="InterPro" id="IPR002156">
    <property type="entry name" value="RNaseH_domain"/>
</dbReference>
<evidence type="ECO:0000256" key="2">
    <source>
        <dbReference type="ARBA" id="ARBA00001946"/>
    </source>
</evidence>
<dbReference type="EC" id="3.1.26.4" evidence="4"/>
<keyword evidence="13" id="KW-1185">Reference proteome</keyword>
<proteinExistence type="inferred from homology"/>
<accession>A0A8H6XBH7</accession>
<dbReference type="OrthoDB" id="245563at2759"/>
<dbReference type="FunFam" id="3.40.970.10:FF:000001">
    <property type="entry name" value="Ribonuclease H1"/>
    <property type="match status" value="1"/>
</dbReference>
<sequence>MLALLNAQSCFTSLRLCWIPAGFFISRRTWSNTHRIKWWSSCCSSQRRVCHPFPSTRHHIRREMKVKFYAVKVGKQTGVFGTWDECKAHVAGVSGAKYKSFPTRAEADAWLAGTEATSPVKPTSASDDKGKKRMMAPDVDDETGWDVVFSDGACKGNGQPGCVAGVGVWWGEGDPRNIAERCPGDQTNNRAELIAILRVLETTPQSKKPLLIKSDSTYSIKCFSEWLPQVEPQRFQDCLRRARQECAPH</sequence>
<feature type="region of interest" description="Disordered" evidence="10">
    <location>
        <begin position="112"/>
        <end position="137"/>
    </location>
</feature>